<dbReference type="Proteomes" id="UP000005238">
    <property type="component" value="Unassembled WGS sequence"/>
</dbReference>
<dbReference type="Gene3D" id="1.10.238.10">
    <property type="entry name" value="EF-hand"/>
    <property type="match status" value="1"/>
</dbReference>
<protein>
    <recommendedName>
        <fullName evidence="4">EF-hand domain-containing protein</fullName>
    </recommendedName>
</protein>
<dbReference type="VEuPathDB" id="FungiDB:KRP23_7104"/>
<evidence type="ECO:0000313" key="3">
    <source>
        <dbReference type="Proteomes" id="UP000005238"/>
    </source>
</evidence>
<dbReference type="EMBL" id="DS566063">
    <property type="status" value="NOT_ANNOTATED_CDS"/>
    <property type="molecule type" value="Genomic_DNA"/>
</dbReference>
<dbReference type="OMA" id="NKCELTM"/>
<accession>H3GWU7</accession>
<dbReference type="eggNOG" id="ENOG502SQ8W">
    <property type="taxonomic scope" value="Eukaryota"/>
</dbReference>
<feature type="transmembrane region" description="Helical" evidence="1">
    <location>
        <begin position="229"/>
        <end position="248"/>
    </location>
</feature>
<dbReference type="InParanoid" id="H3GWU7"/>
<evidence type="ECO:0000256" key="1">
    <source>
        <dbReference type="SAM" id="Phobius"/>
    </source>
</evidence>
<keyword evidence="1" id="KW-0472">Membrane</keyword>
<dbReference type="EnsemblProtists" id="Phyra81989">
    <property type="protein sequence ID" value="Phyra81989"/>
    <property type="gene ID" value="Phyra81989"/>
</dbReference>
<proteinExistence type="predicted"/>
<reference evidence="2" key="2">
    <citation type="submission" date="2015-06" db="UniProtKB">
        <authorList>
            <consortium name="EnsemblProtists"/>
        </authorList>
    </citation>
    <scope>IDENTIFICATION</scope>
    <source>
        <strain evidence="2">Pr102</strain>
    </source>
</reference>
<evidence type="ECO:0000313" key="2">
    <source>
        <dbReference type="EnsemblProtists" id="Phyra81989"/>
    </source>
</evidence>
<name>H3GWU7_PHYRM</name>
<dbReference type="InterPro" id="IPR011992">
    <property type="entry name" value="EF-hand-dom_pair"/>
</dbReference>
<sequence>MGVSQSKGGGAVGVRWKLQTLVPRSWGELEQLHLRFQQEAHRRRADPVFQYFLPFPVFQTIVAPLCPDKDKLHLLAMFEALDVKTTRKLAVMDFFSGLALLVDAKKPQKLEFVLSLLDNGGLKTLNKCELTMVVSAAARGLKMFAPEADVLQESTMRPLIRRLFGDSSEVLRQTIVNKALADPEILFFMSDLESGVATSSDELLIQQGKLMRHMAYLDYQAARVKASGISIFLNVYVNGVQLIFFVIVRGARKDSSGNCSHEWSR</sequence>
<dbReference type="AlphaFoldDB" id="H3GWU7"/>
<dbReference type="VEuPathDB" id="FungiDB:KRP22_12207"/>
<keyword evidence="1" id="KW-0812">Transmembrane</keyword>
<reference evidence="3" key="1">
    <citation type="journal article" date="2006" name="Science">
        <title>Phytophthora genome sequences uncover evolutionary origins and mechanisms of pathogenesis.</title>
        <authorList>
            <person name="Tyler B.M."/>
            <person name="Tripathy S."/>
            <person name="Zhang X."/>
            <person name="Dehal P."/>
            <person name="Jiang R.H."/>
            <person name="Aerts A."/>
            <person name="Arredondo F.D."/>
            <person name="Baxter L."/>
            <person name="Bensasson D."/>
            <person name="Beynon J.L."/>
            <person name="Chapman J."/>
            <person name="Damasceno C.M."/>
            <person name="Dorrance A.E."/>
            <person name="Dou D."/>
            <person name="Dickerman A.W."/>
            <person name="Dubchak I.L."/>
            <person name="Garbelotto M."/>
            <person name="Gijzen M."/>
            <person name="Gordon S.G."/>
            <person name="Govers F."/>
            <person name="Grunwald N.J."/>
            <person name="Huang W."/>
            <person name="Ivors K.L."/>
            <person name="Jones R.W."/>
            <person name="Kamoun S."/>
            <person name="Krampis K."/>
            <person name="Lamour K.H."/>
            <person name="Lee M.K."/>
            <person name="McDonald W.H."/>
            <person name="Medina M."/>
            <person name="Meijer H.J."/>
            <person name="Nordberg E.K."/>
            <person name="Maclean D.J."/>
            <person name="Ospina-Giraldo M.D."/>
            <person name="Morris P.F."/>
            <person name="Phuntumart V."/>
            <person name="Putnam N.H."/>
            <person name="Rash S."/>
            <person name="Rose J.K."/>
            <person name="Sakihama Y."/>
            <person name="Salamov A.A."/>
            <person name="Savidor A."/>
            <person name="Scheuring C.F."/>
            <person name="Smith B.M."/>
            <person name="Sobral B.W."/>
            <person name="Terry A."/>
            <person name="Torto-Alalibo T.A."/>
            <person name="Win J."/>
            <person name="Xu Z."/>
            <person name="Zhang H."/>
            <person name="Grigoriev I.V."/>
            <person name="Rokhsar D.S."/>
            <person name="Boore J.L."/>
        </authorList>
    </citation>
    <scope>NUCLEOTIDE SEQUENCE [LARGE SCALE GENOMIC DNA]</scope>
    <source>
        <strain evidence="3">Pr102</strain>
    </source>
</reference>
<organism evidence="2 3">
    <name type="scientific">Phytophthora ramorum</name>
    <name type="common">Sudden oak death agent</name>
    <dbReference type="NCBI Taxonomy" id="164328"/>
    <lineage>
        <taxon>Eukaryota</taxon>
        <taxon>Sar</taxon>
        <taxon>Stramenopiles</taxon>
        <taxon>Oomycota</taxon>
        <taxon>Peronosporomycetes</taxon>
        <taxon>Peronosporales</taxon>
        <taxon>Peronosporaceae</taxon>
        <taxon>Phytophthora</taxon>
    </lineage>
</organism>
<keyword evidence="3" id="KW-1185">Reference proteome</keyword>
<dbReference type="SUPFAM" id="SSF47473">
    <property type="entry name" value="EF-hand"/>
    <property type="match status" value="1"/>
</dbReference>
<keyword evidence="1" id="KW-1133">Transmembrane helix</keyword>
<evidence type="ECO:0008006" key="4">
    <source>
        <dbReference type="Google" id="ProtNLM"/>
    </source>
</evidence>
<dbReference type="HOGENOM" id="CLU_090843_0_0_1"/>